<feature type="domain" description="3-hydroxyacyl-CoA dehydrogenase NAD binding" evidence="4">
    <location>
        <begin position="7"/>
        <end position="184"/>
    </location>
</feature>
<dbReference type="InterPro" id="IPR006108">
    <property type="entry name" value="3HC_DH_C"/>
</dbReference>
<keyword evidence="6" id="KW-1185">Reference proteome</keyword>
<evidence type="ECO:0000256" key="2">
    <source>
        <dbReference type="ARBA" id="ARBA00023002"/>
    </source>
</evidence>
<dbReference type="InterPro" id="IPR006176">
    <property type="entry name" value="3-OHacyl-CoA_DH_NAD-bd"/>
</dbReference>
<dbReference type="PROSITE" id="PS00067">
    <property type="entry name" value="3HCDH"/>
    <property type="match status" value="1"/>
</dbReference>
<dbReference type="EC" id="1.1.1.35" evidence="5"/>
<evidence type="ECO:0000313" key="6">
    <source>
        <dbReference type="Proteomes" id="UP000664288"/>
    </source>
</evidence>
<keyword evidence="2 5" id="KW-0560">Oxidoreductase</keyword>
<evidence type="ECO:0000259" key="3">
    <source>
        <dbReference type="Pfam" id="PF00725"/>
    </source>
</evidence>
<organism evidence="5 6">
    <name type="scientific">Jiella sonneratiae</name>
    <dbReference type="NCBI Taxonomy" id="2816856"/>
    <lineage>
        <taxon>Bacteria</taxon>
        <taxon>Pseudomonadati</taxon>
        <taxon>Pseudomonadota</taxon>
        <taxon>Alphaproteobacteria</taxon>
        <taxon>Hyphomicrobiales</taxon>
        <taxon>Aurantimonadaceae</taxon>
        <taxon>Jiella</taxon>
    </lineage>
</organism>
<protein>
    <submittedName>
        <fullName evidence="5">3-hydroxyacyl-CoA dehydrogenase</fullName>
        <ecNumber evidence="5">1.1.1.35</ecNumber>
    </submittedName>
</protein>
<sequence>MTPSETTVAIVGSGLIGRAWAITFARAGCRVKLSDPDPAVPEKAVGFVASVVDDLAANGLLRGSTPAETLSRIGCHAALEDALDGAHWVQECGPEAIAVKRETFARLDAAAGPETILASSSSALLPSAISEGLPGRSRCLVAHPINPPYLVPAVELVPAPWTAPWVIEKAETLMHAVGQAPLIMAREIDGFIMNRLQGALLEEAFRLVAGGYASPEDVDRGIADGLALRWSFMGPFETIDLNAPGGVADYVARYQGLYRGLFEGMKERVDWAGPVLKTVLASRREKLSEERLAERQLWRDKRLMALSAHKQRADDDIGR</sequence>
<dbReference type="InterPro" id="IPR006180">
    <property type="entry name" value="3-OHacyl-CoA_DH_CS"/>
</dbReference>
<dbReference type="EMBL" id="JAFMPY010000014">
    <property type="protein sequence ID" value="MBO0904814.1"/>
    <property type="molecule type" value="Genomic_DNA"/>
</dbReference>
<dbReference type="RefSeq" id="WP_207351449.1">
    <property type="nucleotide sequence ID" value="NZ_JAFMPY010000014.1"/>
</dbReference>
<dbReference type="Proteomes" id="UP000664288">
    <property type="component" value="Unassembled WGS sequence"/>
</dbReference>
<dbReference type="Gene3D" id="3.40.50.720">
    <property type="entry name" value="NAD(P)-binding Rossmann-like Domain"/>
    <property type="match status" value="1"/>
</dbReference>
<dbReference type="Pfam" id="PF00725">
    <property type="entry name" value="3HCDH"/>
    <property type="match status" value="1"/>
</dbReference>
<evidence type="ECO:0000313" key="5">
    <source>
        <dbReference type="EMBL" id="MBO0904814.1"/>
    </source>
</evidence>
<accession>A0ABS3J564</accession>
<dbReference type="SUPFAM" id="SSF51735">
    <property type="entry name" value="NAD(P)-binding Rossmann-fold domains"/>
    <property type="match status" value="1"/>
</dbReference>
<dbReference type="InterPro" id="IPR013328">
    <property type="entry name" value="6PGD_dom2"/>
</dbReference>
<dbReference type="InterPro" id="IPR008927">
    <property type="entry name" value="6-PGluconate_DH-like_C_sf"/>
</dbReference>
<evidence type="ECO:0000259" key="4">
    <source>
        <dbReference type="Pfam" id="PF02737"/>
    </source>
</evidence>
<dbReference type="NCBIfam" id="NF004783">
    <property type="entry name" value="PRK06129.1"/>
    <property type="match status" value="1"/>
</dbReference>
<dbReference type="InterPro" id="IPR036291">
    <property type="entry name" value="NAD(P)-bd_dom_sf"/>
</dbReference>
<dbReference type="GO" id="GO:0003857">
    <property type="term" value="F:(3S)-3-hydroxyacyl-CoA dehydrogenase (NAD+) activity"/>
    <property type="evidence" value="ECO:0007669"/>
    <property type="project" value="UniProtKB-EC"/>
</dbReference>
<feature type="domain" description="3-hydroxyacyl-CoA dehydrogenase C-terminal" evidence="3">
    <location>
        <begin position="190"/>
        <end position="253"/>
    </location>
</feature>
<gene>
    <name evidence="5" type="ORF">J1C47_14300</name>
</gene>
<dbReference type="SUPFAM" id="SSF48179">
    <property type="entry name" value="6-phosphogluconate dehydrogenase C-terminal domain-like"/>
    <property type="match status" value="1"/>
</dbReference>
<dbReference type="Pfam" id="PF02737">
    <property type="entry name" value="3HCDH_N"/>
    <property type="match status" value="1"/>
</dbReference>
<dbReference type="Gene3D" id="1.10.1040.10">
    <property type="entry name" value="N-(1-d-carboxylethyl)-l-norvaline Dehydrogenase, domain 2"/>
    <property type="match status" value="1"/>
</dbReference>
<name>A0ABS3J564_9HYPH</name>
<dbReference type="PANTHER" id="PTHR48075">
    <property type="entry name" value="3-HYDROXYACYL-COA DEHYDROGENASE FAMILY PROTEIN"/>
    <property type="match status" value="1"/>
</dbReference>
<reference evidence="5 6" key="1">
    <citation type="submission" date="2021-03" db="EMBL/GenBank/DDBJ databases">
        <title>Whole genome sequence of Jiella sp. MQZ13P-4.</title>
        <authorList>
            <person name="Tuo L."/>
        </authorList>
    </citation>
    <scope>NUCLEOTIDE SEQUENCE [LARGE SCALE GENOMIC DNA]</scope>
    <source>
        <strain evidence="5 6">MQZ13P-4</strain>
    </source>
</reference>
<comment type="caution">
    <text evidence="5">The sequence shown here is derived from an EMBL/GenBank/DDBJ whole genome shotgun (WGS) entry which is preliminary data.</text>
</comment>
<evidence type="ECO:0000256" key="1">
    <source>
        <dbReference type="ARBA" id="ARBA00009463"/>
    </source>
</evidence>
<dbReference type="PANTHER" id="PTHR48075:SF1">
    <property type="entry name" value="LAMBDA-CRYSTALLIN HOMOLOG"/>
    <property type="match status" value="1"/>
</dbReference>
<proteinExistence type="inferred from homology"/>
<comment type="similarity">
    <text evidence="1">Belongs to the 3-hydroxyacyl-CoA dehydrogenase family.</text>
</comment>